<protein>
    <recommendedName>
        <fullName evidence="2">Cupin type-2 domain-containing protein</fullName>
    </recommendedName>
</protein>
<dbReference type="InterPro" id="IPR051610">
    <property type="entry name" value="GPI/OXD"/>
</dbReference>
<proteinExistence type="predicted"/>
<dbReference type="SUPFAM" id="SSF51182">
    <property type="entry name" value="RmlC-like cupins"/>
    <property type="match status" value="1"/>
</dbReference>
<feature type="domain" description="Cupin type-2" evidence="2">
    <location>
        <begin position="52"/>
        <end position="121"/>
    </location>
</feature>
<keyword evidence="4" id="KW-1185">Reference proteome</keyword>
<evidence type="ECO:0000256" key="1">
    <source>
        <dbReference type="ARBA" id="ARBA00022723"/>
    </source>
</evidence>
<accession>A0A1V4H9D5</accession>
<dbReference type="GO" id="GO:0046872">
    <property type="term" value="F:metal ion binding"/>
    <property type="evidence" value="ECO:0007669"/>
    <property type="project" value="UniProtKB-KW"/>
</dbReference>
<dbReference type="OrthoDB" id="9797047at2"/>
<sequence length="126" mass="14235">MKKTDFIENKSKMYETRQNCHGGKGPFQLKDIIQAVSSSDKQYIKFIHDDIIPSGSTFGYHQHNSDVPMEEWYYCISGHGIMELDGNLYEMSEGDISVCRSNGSHGLINNGPEDLRIIVIYASAIK</sequence>
<dbReference type="InterPro" id="IPR014710">
    <property type="entry name" value="RmlC-like_jellyroll"/>
</dbReference>
<name>A0A1V4H9D5_9BACL</name>
<evidence type="ECO:0000313" key="4">
    <source>
        <dbReference type="Proteomes" id="UP000190626"/>
    </source>
</evidence>
<dbReference type="InterPro" id="IPR011051">
    <property type="entry name" value="RmlC_Cupin_sf"/>
</dbReference>
<evidence type="ECO:0000313" key="3">
    <source>
        <dbReference type="EMBL" id="OPH47926.1"/>
    </source>
</evidence>
<organism evidence="3 4">
    <name type="scientific">Paenibacillus ferrarius</name>
    <dbReference type="NCBI Taxonomy" id="1469647"/>
    <lineage>
        <taxon>Bacteria</taxon>
        <taxon>Bacillati</taxon>
        <taxon>Bacillota</taxon>
        <taxon>Bacilli</taxon>
        <taxon>Bacillales</taxon>
        <taxon>Paenibacillaceae</taxon>
        <taxon>Paenibacillus</taxon>
    </lineage>
</organism>
<gene>
    <name evidence="3" type="ORF">BC351_39230</name>
</gene>
<dbReference type="EMBL" id="MBTG01000051">
    <property type="protein sequence ID" value="OPH47926.1"/>
    <property type="molecule type" value="Genomic_DNA"/>
</dbReference>
<dbReference type="PANTHER" id="PTHR35848">
    <property type="entry name" value="OXALATE-BINDING PROTEIN"/>
    <property type="match status" value="1"/>
</dbReference>
<dbReference type="PANTHER" id="PTHR35848:SF6">
    <property type="entry name" value="CUPIN TYPE-2 DOMAIN-CONTAINING PROTEIN"/>
    <property type="match status" value="1"/>
</dbReference>
<reference evidence="4" key="1">
    <citation type="submission" date="2016-07" db="EMBL/GenBank/DDBJ databases">
        <authorList>
            <person name="Florea S."/>
            <person name="Webb J.S."/>
            <person name="Jaromczyk J."/>
            <person name="Schardl C.L."/>
        </authorList>
    </citation>
    <scope>NUCLEOTIDE SEQUENCE [LARGE SCALE GENOMIC DNA]</scope>
    <source>
        <strain evidence="4">CY1</strain>
    </source>
</reference>
<dbReference type="Gene3D" id="2.60.120.10">
    <property type="entry name" value="Jelly Rolls"/>
    <property type="match status" value="1"/>
</dbReference>
<dbReference type="Proteomes" id="UP000190626">
    <property type="component" value="Unassembled WGS sequence"/>
</dbReference>
<comment type="caution">
    <text evidence="3">The sequence shown here is derived from an EMBL/GenBank/DDBJ whole genome shotgun (WGS) entry which is preliminary data.</text>
</comment>
<dbReference type="InterPro" id="IPR013096">
    <property type="entry name" value="Cupin_2"/>
</dbReference>
<dbReference type="AlphaFoldDB" id="A0A1V4H9D5"/>
<dbReference type="RefSeq" id="WP_158082335.1">
    <property type="nucleotide sequence ID" value="NZ_MBTG01000051.1"/>
</dbReference>
<evidence type="ECO:0000259" key="2">
    <source>
        <dbReference type="Pfam" id="PF07883"/>
    </source>
</evidence>
<dbReference type="STRING" id="1469647.BC351_39230"/>
<keyword evidence="1" id="KW-0479">Metal-binding</keyword>
<dbReference type="Pfam" id="PF07883">
    <property type="entry name" value="Cupin_2"/>
    <property type="match status" value="1"/>
</dbReference>